<dbReference type="AlphaFoldDB" id="A0A183GBZ9"/>
<evidence type="ECO:0000313" key="2">
    <source>
        <dbReference type="EMBL" id="VDP16053.1"/>
    </source>
</evidence>
<accession>A0A183GBZ9</accession>
<reference evidence="4" key="2">
    <citation type="submission" date="2019-09" db="UniProtKB">
        <authorList>
            <consortium name="WormBaseParasite"/>
        </authorList>
    </citation>
    <scope>IDENTIFICATION</scope>
</reference>
<dbReference type="Proteomes" id="UP000050761">
    <property type="component" value="Unassembled WGS sequence"/>
</dbReference>
<dbReference type="EMBL" id="UZAH01031527">
    <property type="protein sequence ID" value="VDP16053.1"/>
    <property type="molecule type" value="Genomic_DNA"/>
</dbReference>
<proteinExistence type="predicted"/>
<sequence length="77" mass="8714">MQYLRQNRAVFREEVVEVAAYEAVADERLADTLRTFHCLTTTDTDHTDGDRALHHSMLSERGAHGGMDVGTRKSQHT</sequence>
<accession>A0A3P8F2M5</accession>
<dbReference type="WBParaSite" id="HPBE_0001965901-mRNA-1">
    <property type="protein sequence ID" value="HPBE_0001965901-mRNA-1"/>
    <property type="gene ID" value="HPBE_0001965901"/>
</dbReference>
<feature type="region of interest" description="Disordered" evidence="1">
    <location>
        <begin position="58"/>
        <end position="77"/>
    </location>
</feature>
<gene>
    <name evidence="2" type="ORF">HPBE_LOCUS19657</name>
</gene>
<reference evidence="2 3" key="1">
    <citation type="submission" date="2018-11" db="EMBL/GenBank/DDBJ databases">
        <authorList>
            <consortium name="Pathogen Informatics"/>
        </authorList>
    </citation>
    <scope>NUCLEOTIDE SEQUENCE [LARGE SCALE GENOMIC DNA]</scope>
</reference>
<organism evidence="3 4">
    <name type="scientific">Heligmosomoides polygyrus</name>
    <name type="common">Parasitic roundworm</name>
    <dbReference type="NCBI Taxonomy" id="6339"/>
    <lineage>
        <taxon>Eukaryota</taxon>
        <taxon>Metazoa</taxon>
        <taxon>Ecdysozoa</taxon>
        <taxon>Nematoda</taxon>
        <taxon>Chromadorea</taxon>
        <taxon>Rhabditida</taxon>
        <taxon>Rhabditina</taxon>
        <taxon>Rhabditomorpha</taxon>
        <taxon>Strongyloidea</taxon>
        <taxon>Heligmosomidae</taxon>
        <taxon>Heligmosomoides</taxon>
    </lineage>
</organism>
<evidence type="ECO:0000313" key="4">
    <source>
        <dbReference type="WBParaSite" id="HPBE_0001965901-mRNA-1"/>
    </source>
</evidence>
<protein>
    <submittedName>
        <fullName evidence="4">DUF5753 domain-containing protein</fullName>
    </submittedName>
</protein>
<name>A0A183GBZ9_HELPZ</name>
<evidence type="ECO:0000313" key="3">
    <source>
        <dbReference type="Proteomes" id="UP000050761"/>
    </source>
</evidence>
<keyword evidence="3" id="KW-1185">Reference proteome</keyword>
<evidence type="ECO:0000256" key="1">
    <source>
        <dbReference type="SAM" id="MobiDB-lite"/>
    </source>
</evidence>